<protein>
    <recommendedName>
        <fullName evidence="3">Probable chemoreceptor glutamine deamidase CheD</fullName>
        <ecNumber evidence="3">3.5.1.44</ecNumber>
    </recommendedName>
</protein>
<comment type="caution">
    <text evidence="5">The sequence shown here is derived from an EMBL/GenBank/DDBJ whole genome shotgun (WGS) entry which is preliminary data.</text>
</comment>
<evidence type="ECO:0000256" key="4">
    <source>
        <dbReference type="SAM" id="Phobius"/>
    </source>
</evidence>
<comment type="catalytic activity">
    <reaction evidence="3">
        <text>L-glutaminyl-[protein] + H2O = L-glutamyl-[protein] + NH4(+)</text>
        <dbReference type="Rhea" id="RHEA:16441"/>
        <dbReference type="Rhea" id="RHEA-COMP:10207"/>
        <dbReference type="Rhea" id="RHEA-COMP:10208"/>
        <dbReference type="ChEBI" id="CHEBI:15377"/>
        <dbReference type="ChEBI" id="CHEBI:28938"/>
        <dbReference type="ChEBI" id="CHEBI:29973"/>
        <dbReference type="ChEBI" id="CHEBI:30011"/>
        <dbReference type="EC" id="3.5.1.44"/>
    </reaction>
</comment>
<keyword evidence="4" id="KW-1133">Transmembrane helix</keyword>
<evidence type="ECO:0000313" key="6">
    <source>
        <dbReference type="Proteomes" id="UP001319080"/>
    </source>
</evidence>
<comment type="function">
    <text evidence="3">Probably deamidates glutamine residues to glutamate on methyl-accepting chemotaxis receptors (MCPs), playing an important role in chemotaxis.</text>
</comment>
<evidence type="ECO:0000313" key="5">
    <source>
        <dbReference type="EMBL" id="MBT1708702.1"/>
    </source>
</evidence>
<gene>
    <name evidence="3" type="primary">cheD</name>
    <name evidence="5" type="ORF">KK062_10730</name>
</gene>
<name>A0AAP2GVA6_9BACT</name>
<keyword evidence="6" id="KW-1185">Reference proteome</keyword>
<keyword evidence="1 3" id="KW-0145">Chemotaxis</keyword>
<dbReference type="SUPFAM" id="SSF64438">
    <property type="entry name" value="CNF1/YfiH-like putative cysteine hydrolases"/>
    <property type="match status" value="1"/>
</dbReference>
<dbReference type="InterPro" id="IPR011324">
    <property type="entry name" value="Cytotoxic_necrot_fac-like_cat"/>
</dbReference>
<feature type="transmembrane region" description="Helical" evidence="4">
    <location>
        <begin position="13"/>
        <end position="33"/>
    </location>
</feature>
<dbReference type="EC" id="3.5.1.44" evidence="3"/>
<proteinExistence type="inferred from homology"/>
<sequence length="153" mass="16803">MEKVFLYPATLHVAARPVCIATLLGTCVAVCLWDTKTRVGGMNHYLLPLWNGEGLASPKYGNIAIEKLVEKLEYTGAERRNMVAKIFGGRAQSDGNIVAYNIGLRNAQIARQMLKEYGIPIVAENVCGEYGMNIRFDTSSGIVMMKYIKGAAK</sequence>
<dbReference type="Gene3D" id="3.30.1330.200">
    <property type="match status" value="1"/>
</dbReference>
<keyword evidence="4" id="KW-0472">Membrane</keyword>
<keyword evidence="4" id="KW-0812">Transmembrane</keyword>
<dbReference type="GO" id="GO:0006935">
    <property type="term" value="P:chemotaxis"/>
    <property type="evidence" value="ECO:0007669"/>
    <property type="project" value="UniProtKB-UniRule"/>
</dbReference>
<organism evidence="5 6">
    <name type="scientific">Dawidia cretensis</name>
    <dbReference type="NCBI Taxonomy" id="2782350"/>
    <lineage>
        <taxon>Bacteria</taxon>
        <taxon>Pseudomonadati</taxon>
        <taxon>Bacteroidota</taxon>
        <taxon>Cytophagia</taxon>
        <taxon>Cytophagales</taxon>
        <taxon>Chryseotaleaceae</taxon>
        <taxon>Dawidia</taxon>
    </lineage>
</organism>
<dbReference type="InterPro" id="IPR038592">
    <property type="entry name" value="CheD-like_sf"/>
</dbReference>
<evidence type="ECO:0000256" key="1">
    <source>
        <dbReference type="ARBA" id="ARBA00022500"/>
    </source>
</evidence>
<dbReference type="InterPro" id="IPR005659">
    <property type="entry name" value="Chemorcpt_Glu_NH3ase_CheD"/>
</dbReference>
<dbReference type="Proteomes" id="UP001319080">
    <property type="component" value="Unassembled WGS sequence"/>
</dbReference>
<reference evidence="5 6" key="1">
    <citation type="submission" date="2021-05" db="EMBL/GenBank/DDBJ databases">
        <title>A Polyphasic approach of four new species of the genus Ohtaekwangia: Ohtaekwangia histidinii sp. nov., Ohtaekwangia cretensis sp. nov., Ohtaekwangia indiensis sp. nov., Ohtaekwangia reichenbachii sp. nov. from diverse environment.</title>
        <authorList>
            <person name="Octaviana S."/>
        </authorList>
    </citation>
    <scope>NUCLEOTIDE SEQUENCE [LARGE SCALE GENOMIC DNA]</scope>
    <source>
        <strain evidence="5 6">PWU5</strain>
    </source>
</reference>
<evidence type="ECO:0000256" key="3">
    <source>
        <dbReference type="HAMAP-Rule" id="MF_01440"/>
    </source>
</evidence>
<dbReference type="CDD" id="cd16352">
    <property type="entry name" value="CheD"/>
    <property type="match status" value="1"/>
</dbReference>
<dbReference type="PANTHER" id="PTHR35147:SF3">
    <property type="entry name" value="CHEMORECEPTOR GLUTAMINE DEAMIDASE CHED 1-RELATED"/>
    <property type="match status" value="1"/>
</dbReference>
<dbReference type="AlphaFoldDB" id="A0AAP2GVA6"/>
<evidence type="ECO:0000256" key="2">
    <source>
        <dbReference type="ARBA" id="ARBA00022801"/>
    </source>
</evidence>
<dbReference type="EMBL" id="JAHESE010000008">
    <property type="protein sequence ID" value="MBT1708702.1"/>
    <property type="molecule type" value="Genomic_DNA"/>
</dbReference>
<accession>A0AAP2GVA6</accession>
<dbReference type="GO" id="GO:0050568">
    <property type="term" value="F:protein-glutamine glutaminase activity"/>
    <property type="evidence" value="ECO:0007669"/>
    <property type="project" value="UniProtKB-UniRule"/>
</dbReference>
<dbReference type="Pfam" id="PF03975">
    <property type="entry name" value="CheD"/>
    <property type="match status" value="1"/>
</dbReference>
<keyword evidence="2 3" id="KW-0378">Hydrolase</keyword>
<dbReference type="HAMAP" id="MF_01440">
    <property type="entry name" value="CheD"/>
    <property type="match status" value="1"/>
</dbReference>
<comment type="similarity">
    <text evidence="3">Belongs to the CheD family.</text>
</comment>
<dbReference type="PANTHER" id="PTHR35147">
    <property type="entry name" value="CHEMORECEPTOR GLUTAMINE DEAMIDASE CHED-RELATED"/>
    <property type="match status" value="1"/>
</dbReference>